<dbReference type="Pfam" id="PF01361">
    <property type="entry name" value="Tautomerase"/>
    <property type="match status" value="1"/>
</dbReference>
<dbReference type="InterPro" id="IPR004370">
    <property type="entry name" value="4-OT-like_dom"/>
</dbReference>
<evidence type="ECO:0000256" key="2">
    <source>
        <dbReference type="ARBA" id="ARBA00023235"/>
    </source>
</evidence>
<dbReference type="NCBIfam" id="NF041920">
    <property type="entry name" value="DmpI"/>
    <property type="match status" value="1"/>
</dbReference>
<gene>
    <name evidence="4" type="ORF">GCM10023205_11050</name>
</gene>
<comment type="similarity">
    <text evidence="1">Belongs to the 4-oxalocrotonate tautomerase family.</text>
</comment>
<organism evidence="4 5">
    <name type="scientific">Yinghuangia aomiensis</name>
    <dbReference type="NCBI Taxonomy" id="676205"/>
    <lineage>
        <taxon>Bacteria</taxon>
        <taxon>Bacillati</taxon>
        <taxon>Actinomycetota</taxon>
        <taxon>Actinomycetes</taxon>
        <taxon>Kitasatosporales</taxon>
        <taxon>Streptomycetaceae</taxon>
        <taxon>Yinghuangia</taxon>
    </lineage>
</organism>
<dbReference type="EMBL" id="BAABHS010000003">
    <property type="protein sequence ID" value="GAA4951845.1"/>
    <property type="molecule type" value="Genomic_DNA"/>
</dbReference>
<dbReference type="Proteomes" id="UP001500466">
    <property type="component" value="Unassembled WGS sequence"/>
</dbReference>
<comment type="caution">
    <text evidence="4">The sequence shown here is derived from an EMBL/GenBank/DDBJ whole genome shotgun (WGS) entry which is preliminary data.</text>
</comment>
<dbReference type="PANTHER" id="PTHR35530:SF1">
    <property type="entry name" value="2-HYDROXYMUCONATE TAUTOMERASE"/>
    <property type="match status" value="1"/>
</dbReference>
<evidence type="ECO:0000256" key="1">
    <source>
        <dbReference type="ARBA" id="ARBA00006723"/>
    </source>
</evidence>
<evidence type="ECO:0000259" key="3">
    <source>
        <dbReference type="Pfam" id="PF01361"/>
    </source>
</evidence>
<evidence type="ECO:0000313" key="4">
    <source>
        <dbReference type="EMBL" id="GAA4951845.1"/>
    </source>
</evidence>
<reference evidence="5" key="1">
    <citation type="journal article" date="2019" name="Int. J. Syst. Evol. Microbiol.">
        <title>The Global Catalogue of Microorganisms (GCM) 10K type strain sequencing project: providing services to taxonomists for standard genome sequencing and annotation.</title>
        <authorList>
            <consortium name="The Broad Institute Genomics Platform"/>
            <consortium name="The Broad Institute Genome Sequencing Center for Infectious Disease"/>
            <person name="Wu L."/>
            <person name="Ma J."/>
        </authorList>
    </citation>
    <scope>NUCLEOTIDE SEQUENCE [LARGE SCALE GENOMIC DNA]</scope>
    <source>
        <strain evidence="5">JCM 17986</strain>
    </source>
</reference>
<dbReference type="Gene3D" id="3.30.429.10">
    <property type="entry name" value="Macrophage Migration Inhibitory Factor"/>
    <property type="match status" value="1"/>
</dbReference>
<dbReference type="InterPro" id="IPR014347">
    <property type="entry name" value="Tautomerase/MIF_sf"/>
</dbReference>
<keyword evidence="5" id="KW-1185">Reference proteome</keyword>
<sequence length="106" mass="11665">MSVIADCVWVRAPICDGLRPEATGSDPELPGSRRHSAIATRHKEKTMPVITVQQGPRSVELKRELVRKLTDAMVEAYQIPAEAVQVWINETPTDSWGQAGTLTADK</sequence>
<evidence type="ECO:0000313" key="5">
    <source>
        <dbReference type="Proteomes" id="UP001500466"/>
    </source>
</evidence>
<keyword evidence="2" id="KW-0413">Isomerase</keyword>
<protein>
    <recommendedName>
        <fullName evidence="3">4-oxalocrotonate tautomerase-like domain-containing protein</fullName>
    </recommendedName>
</protein>
<feature type="domain" description="4-oxalocrotonate tautomerase-like" evidence="3">
    <location>
        <begin position="50"/>
        <end position="105"/>
    </location>
</feature>
<accession>A0ABP9GSD0</accession>
<dbReference type="SUPFAM" id="SSF55331">
    <property type="entry name" value="Tautomerase/MIF"/>
    <property type="match status" value="1"/>
</dbReference>
<name>A0ABP9GSD0_9ACTN</name>
<proteinExistence type="inferred from homology"/>
<dbReference type="PANTHER" id="PTHR35530">
    <property type="entry name" value="TAUTOMERASE-RELATED"/>
    <property type="match status" value="1"/>
</dbReference>